<dbReference type="GO" id="GO:0005829">
    <property type="term" value="C:cytosol"/>
    <property type="evidence" value="ECO:0007669"/>
    <property type="project" value="TreeGrafter"/>
</dbReference>
<dbReference type="InterPro" id="IPR000845">
    <property type="entry name" value="Nucleoside_phosphorylase_d"/>
</dbReference>
<comment type="catalytic activity">
    <reaction evidence="3">
        <text>uridine + phosphate = alpha-D-ribose 1-phosphate + uracil</text>
        <dbReference type="Rhea" id="RHEA:24388"/>
        <dbReference type="ChEBI" id="CHEBI:16704"/>
        <dbReference type="ChEBI" id="CHEBI:17568"/>
        <dbReference type="ChEBI" id="CHEBI:43474"/>
        <dbReference type="ChEBI" id="CHEBI:57720"/>
        <dbReference type="EC" id="2.4.2.3"/>
    </reaction>
</comment>
<reference evidence="5 6" key="1">
    <citation type="submission" date="2019-03" db="EMBL/GenBank/DDBJ databases">
        <authorList>
            <person name="Nijsse B."/>
        </authorList>
    </citation>
    <scope>NUCLEOTIDE SEQUENCE [LARGE SCALE GENOMIC DNA]</scope>
    <source>
        <strain evidence="5">Desulfoluna butyratoxydans MSL71</strain>
    </source>
</reference>
<dbReference type="SUPFAM" id="SSF53167">
    <property type="entry name" value="Purine and uridine phosphorylases"/>
    <property type="match status" value="1"/>
</dbReference>
<accession>A0A4U8YYM4</accession>
<dbReference type="EC" id="2.4.2.3" evidence="1"/>
<dbReference type="GO" id="GO:0004850">
    <property type="term" value="F:uridine phosphorylase activity"/>
    <property type="evidence" value="ECO:0007669"/>
    <property type="project" value="UniProtKB-EC"/>
</dbReference>
<sequence>MTTGIVTPPEGPEIPEKVVLVATQPDFSELIRTLDAKEIKGVPMPMRLFRTGNVAVAGPFMGAPQGVMLLENLVAWGGKYFLFTGWCGSLTGKPGIGETLLLTGAFVDEGTSLHYGVEAVGHCVAPSASQTAFVRETLERAGTSVSEGKAWTTDAMYRETPERINRFKDLGAIAVEMEASAFFTAARYRKAKMSALMTVSDDVSGLSWNKGFGTPAFKEGRKRTLEAVSLLAGQSSWGQPQDG</sequence>
<dbReference type="EMBL" id="CAADHO010000010">
    <property type="protein sequence ID" value="VFQ46653.1"/>
    <property type="molecule type" value="Genomic_DNA"/>
</dbReference>
<evidence type="ECO:0000256" key="3">
    <source>
        <dbReference type="ARBA" id="ARBA00048447"/>
    </source>
</evidence>
<dbReference type="AlphaFoldDB" id="A0A4U8YYM4"/>
<evidence type="ECO:0000256" key="2">
    <source>
        <dbReference type="ARBA" id="ARBA00021980"/>
    </source>
</evidence>
<dbReference type="GO" id="GO:0009116">
    <property type="term" value="P:nucleoside metabolic process"/>
    <property type="evidence" value="ECO:0007669"/>
    <property type="project" value="InterPro"/>
</dbReference>
<dbReference type="Gene3D" id="3.40.50.1580">
    <property type="entry name" value="Nucleoside phosphorylase domain"/>
    <property type="match status" value="1"/>
</dbReference>
<evidence type="ECO:0000259" key="4">
    <source>
        <dbReference type="Pfam" id="PF01048"/>
    </source>
</evidence>
<proteinExistence type="predicted"/>
<dbReference type="InterPro" id="IPR035994">
    <property type="entry name" value="Nucleoside_phosphorylase_sf"/>
</dbReference>
<dbReference type="Pfam" id="PF01048">
    <property type="entry name" value="PNP_UDP_1"/>
    <property type="match status" value="1"/>
</dbReference>
<dbReference type="CDD" id="cd09007">
    <property type="entry name" value="NP-I_spr0068"/>
    <property type="match status" value="1"/>
</dbReference>
<dbReference type="PANTHER" id="PTHR43691">
    <property type="entry name" value="URIDINE PHOSPHORYLASE"/>
    <property type="match status" value="1"/>
</dbReference>
<dbReference type="PANTHER" id="PTHR43691:SF11">
    <property type="entry name" value="FI09636P-RELATED"/>
    <property type="match status" value="1"/>
</dbReference>
<keyword evidence="6" id="KW-1185">Reference proteome</keyword>
<gene>
    <name evidence="5" type="ORF">MSL71_43230</name>
</gene>
<evidence type="ECO:0000313" key="5">
    <source>
        <dbReference type="EMBL" id="VFQ46653.1"/>
    </source>
</evidence>
<feature type="domain" description="Nucleoside phosphorylase" evidence="4">
    <location>
        <begin position="18"/>
        <end position="203"/>
    </location>
</feature>
<evidence type="ECO:0000256" key="1">
    <source>
        <dbReference type="ARBA" id="ARBA00011888"/>
    </source>
</evidence>
<dbReference type="Proteomes" id="UP000507962">
    <property type="component" value="Unassembled WGS sequence"/>
</dbReference>
<name>A0A4U8YYM4_9BACT</name>
<dbReference type="RefSeq" id="WP_180144829.1">
    <property type="nucleotide sequence ID" value="NZ_CAADHO010000010.1"/>
</dbReference>
<protein>
    <recommendedName>
        <fullName evidence="2">Uridine phosphorylase</fullName>
        <ecNumber evidence="1">2.4.2.3</ecNumber>
    </recommendedName>
</protein>
<organism evidence="5 6">
    <name type="scientific">Desulfoluna butyratoxydans</name>
    <dbReference type="NCBI Taxonomy" id="231438"/>
    <lineage>
        <taxon>Bacteria</taxon>
        <taxon>Pseudomonadati</taxon>
        <taxon>Thermodesulfobacteriota</taxon>
        <taxon>Desulfobacteria</taxon>
        <taxon>Desulfobacterales</taxon>
        <taxon>Desulfolunaceae</taxon>
        <taxon>Desulfoluna</taxon>
    </lineage>
</organism>
<evidence type="ECO:0000313" key="6">
    <source>
        <dbReference type="Proteomes" id="UP000507962"/>
    </source>
</evidence>